<evidence type="ECO:0000313" key="4">
    <source>
        <dbReference type="EMBL" id="KAK0652440.1"/>
    </source>
</evidence>
<proteinExistence type="inferred from homology"/>
<evidence type="ECO:0000313" key="5">
    <source>
        <dbReference type="Proteomes" id="UP001174936"/>
    </source>
</evidence>
<organism evidence="4 5">
    <name type="scientific">Cercophora newfieldiana</name>
    <dbReference type="NCBI Taxonomy" id="92897"/>
    <lineage>
        <taxon>Eukaryota</taxon>
        <taxon>Fungi</taxon>
        <taxon>Dikarya</taxon>
        <taxon>Ascomycota</taxon>
        <taxon>Pezizomycotina</taxon>
        <taxon>Sordariomycetes</taxon>
        <taxon>Sordariomycetidae</taxon>
        <taxon>Sordariales</taxon>
        <taxon>Lasiosphaeriaceae</taxon>
        <taxon>Cercophora</taxon>
    </lineage>
</organism>
<evidence type="ECO:0000256" key="2">
    <source>
        <dbReference type="ARBA" id="ARBA00007529"/>
    </source>
</evidence>
<protein>
    <recommendedName>
        <fullName evidence="3">trans-L-3-hydroxyproline dehydratase</fullName>
        <ecNumber evidence="3">4.2.1.77</ecNumber>
    </recommendedName>
</protein>
<dbReference type="AlphaFoldDB" id="A0AA39YK29"/>
<sequence>MAKLPIRQDIIPAGDAPILTVDTHTTGEPTRIIYSGFPALHGHTLLQKKADAKANHDHIRRRLMLEPRGHREMFGALLVNNTELTASGDADIGVLFMHNEGFSDMCGHATIALGRFLVDFDAEACPGLFPGRNLQLNKKTMTTTVNLHCPCGVVKVTVPVVVGLEGKLQSDPGKSVSFVSVDSYATGLDVDVTLPDASRWSELGERTRITVDFCYGGAFYCVVDAEELGFDSLKSTDLDALRRAAGSLMDALNADPQYRQFFQHPTEPDLGCLLGVIIRDTSRGVIPDGVDGAELGLCIFGDQQQVDRSPCGSGSAARRTIGHTKYNWPMEKKQVYHSLVSEASGRGGFTAYVVERSQDQGDASDVAGERVRVRVEGQAFYTGFSTFVVESADRISGSGFML</sequence>
<comment type="similarity">
    <text evidence="2">Belongs to the proline racemase family.</text>
</comment>
<dbReference type="PANTHER" id="PTHR33442">
    <property type="entry name" value="TRANS-3-HYDROXY-L-PROLINE DEHYDRATASE"/>
    <property type="match status" value="1"/>
</dbReference>
<dbReference type="SFLD" id="SFLDS00028">
    <property type="entry name" value="Proline_Racemase"/>
    <property type="match status" value="1"/>
</dbReference>
<accession>A0AA39YK29</accession>
<comment type="catalytic activity">
    <reaction evidence="1">
        <text>trans-3-hydroxy-L-proline = 1-pyrroline-2-carboxylate + H2O</text>
        <dbReference type="Rhea" id="RHEA:10320"/>
        <dbReference type="ChEBI" id="CHEBI:15377"/>
        <dbReference type="ChEBI" id="CHEBI:39785"/>
        <dbReference type="ChEBI" id="CHEBI:57938"/>
        <dbReference type="EC" id="4.2.1.77"/>
    </reaction>
</comment>
<evidence type="ECO:0000256" key="3">
    <source>
        <dbReference type="ARBA" id="ARBA00013105"/>
    </source>
</evidence>
<dbReference type="EC" id="4.2.1.77" evidence="3"/>
<reference evidence="4" key="1">
    <citation type="submission" date="2023-06" db="EMBL/GenBank/DDBJ databases">
        <title>Genome-scale phylogeny and comparative genomics of the fungal order Sordariales.</title>
        <authorList>
            <consortium name="Lawrence Berkeley National Laboratory"/>
            <person name="Hensen N."/>
            <person name="Bonometti L."/>
            <person name="Westerberg I."/>
            <person name="Brannstrom I.O."/>
            <person name="Guillou S."/>
            <person name="Cros-Aarteil S."/>
            <person name="Calhoun S."/>
            <person name="Haridas S."/>
            <person name="Kuo A."/>
            <person name="Mondo S."/>
            <person name="Pangilinan J."/>
            <person name="Riley R."/>
            <person name="Labutti K."/>
            <person name="Andreopoulos B."/>
            <person name="Lipzen A."/>
            <person name="Chen C."/>
            <person name="Yanf M."/>
            <person name="Daum C."/>
            <person name="Ng V."/>
            <person name="Clum A."/>
            <person name="Steindorff A."/>
            <person name="Ohm R."/>
            <person name="Martin F."/>
            <person name="Silar P."/>
            <person name="Natvig D."/>
            <person name="Lalanne C."/>
            <person name="Gautier V."/>
            <person name="Ament-Velasquez S.L."/>
            <person name="Kruys A."/>
            <person name="Hutchinson M.I."/>
            <person name="Powell A.J."/>
            <person name="Barry K."/>
            <person name="Miller A.N."/>
            <person name="Grigoriev I.V."/>
            <person name="Debuchy R."/>
            <person name="Gladieux P."/>
            <person name="Thoren M.H."/>
            <person name="Johannesson H."/>
        </authorList>
    </citation>
    <scope>NUCLEOTIDE SEQUENCE</scope>
    <source>
        <strain evidence="4">SMH2532-1</strain>
    </source>
</reference>
<dbReference type="PANTHER" id="PTHR33442:SF1">
    <property type="entry name" value="TRANS-3-HYDROXY-L-PROLINE DEHYDRATASE"/>
    <property type="match status" value="1"/>
</dbReference>
<dbReference type="GO" id="GO:0050346">
    <property type="term" value="F:trans-L-3-hydroxyproline dehydratase activity"/>
    <property type="evidence" value="ECO:0007669"/>
    <property type="project" value="UniProtKB-EC"/>
</dbReference>
<dbReference type="FunFam" id="3.10.310.10:FF:000003">
    <property type="entry name" value="Proline racemase"/>
    <property type="match status" value="1"/>
</dbReference>
<keyword evidence="5" id="KW-1185">Reference proteome</keyword>
<comment type="caution">
    <text evidence="4">The sequence shown here is derived from an EMBL/GenBank/DDBJ whole genome shotgun (WGS) entry which is preliminary data.</text>
</comment>
<dbReference type="Pfam" id="PF05544">
    <property type="entry name" value="Pro_racemase"/>
    <property type="match status" value="1"/>
</dbReference>
<gene>
    <name evidence="4" type="ORF">B0T16DRAFT_406195</name>
</gene>
<evidence type="ECO:0000256" key="1">
    <source>
        <dbReference type="ARBA" id="ARBA00001148"/>
    </source>
</evidence>
<dbReference type="InterPro" id="IPR008794">
    <property type="entry name" value="Pro_racemase_fam"/>
</dbReference>
<name>A0AA39YK29_9PEZI</name>
<dbReference type="Proteomes" id="UP001174936">
    <property type="component" value="Unassembled WGS sequence"/>
</dbReference>
<dbReference type="EMBL" id="JAULSV010000002">
    <property type="protein sequence ID" value="KAK0652440.1"/>
    <property type="molecule type" value="Genomic_DNA"/>
</dbReference>
<dbReference type="Gene3D" id="3.10.310.10">
    <property type="entry name" value="Diaminopimelate Epimerase, Chain A, domain 1"/>
    <property type="match status" value="2"/>
</dbReference>
<dbReference type="SUPFAM" id="SSF54506">
    <property type="entry name" value="Diaminopimelate epimerase-like"/>
    <property type="match status" value="1"/>
</dbReference>